<protein>
    <submittedName>
        <fullName evidence="1">Uncharacterized protein</fullName>
    </submittedName>
</protein>
<proteinExistence type="predicted"/>
<organism evidence="1 2">
    <name type="scientific">Nesidiocoris tenuis</name>
    <dbReference type="NCBI Taxonomy" id="355587"/>
    <lineage>
        <taxon>Eukaryota</taxon>
        <taxon>Metazoa</taxon>
        <taxon>Ecdysozoa</taxon>
        <taxon>Arthropoda</taxon>
        <taxon>Hexapoda</taxon>
        <taxon>Insecta</taxon>
        <taxon>Pterygota</taxon>
        <taxon>Neoptera</taxon>
        <taxon>Paraneoptera</taxon>
        <taxon>Hemiptera</taxon>
        <taxon>Heteroptera</taxon>
        <taxon>Panheteroptera</taxon>
        <taxon>Cimicomorpha</taxon>
        <taxon>Miridae</taxon>
        <taxon>Dicyphina</taxon>
        <taxon>Nesidiocoris</taxon>
    </lineage>
</organism>
<name>A0ABN7B0T7_9HEMI</name>
<gene>
    <name evidence="1" type="ORF">NTJ_10046</name>
</gene>
<evidence type="ECO:0000313" key="2">
    <source>
        <dbReference type="Proteomes" id="UP001307889"/>
    </source>
</evidence>
<dbReference type="Proteomes" id="UP001307889">
    <property type="component" value="Chromosome 8"/>
</dbReference>
<accession>A0ABN7B0T7</accession>
<evidence type="ECO:0000313" key="1">
    <source>
        <dbReference type="EMBL" id="BES97232.1"/>
    </source>
</evidence>
<reference evidence="1 2" key="1">
    <citation type="submission" date="2023-09" db="EMBL/GenBank/DDBJ databases">
        <title>Nesidiocoris tenuis whole genome shotgun sequence.</title>
        <authorList>
            <person name="Shibata T."/>
            <person name="Shimoda M."/>
            <person name="Kobayashi T."/>
            <person name="Uehara T."/>
        </authorList>
    </citation>
    <scope>NUCLEOTIDE SEQUENCE [LARGE SCALE GENOMIC DNA]</scope>
    <source>
        <strain evidence="1 2">Japan</strain>
    </source>
</reference>
<keyword evidence="2" id="KW-1185">Reference proteome</keyword>
<dbReference type="EMBL" id="AP028916">
    <property type="protein sequence ID" value="BES97232.1"/>
    <property type="molecule type" value="Genomic_DNA"/>
</dbReference>
<sequence>MKIVCRRSDQGQGAGSRIGQALFIKHSNHVNPDWPCLGMHRIPSSSSQRWLFVRSITDRLENEIVYGHRKDFQESNIRKVR</sequence>